<keyword evidence="1" id="KW-0732">Signal</keyword>
<sequence>MCGHHMWLSAGSPKQQQQTMCLFCVFLCLLQIQCERKEEFIQKIQGLDIKTQAAIASCIQEVTQNPSNVLPLQWGELYTLEANELQSVFSSMAQHIQSLLAQRDTHLEVGALAVYSRSLSSAQGAEPLPRPGGKHPAAPEQFFSMMQMCITLCYPWQR</sequence>
<organism evidence="2 3">
    <name type="scientific">Paramormyrops kingsleyae</name>
    <dbReference type="NCBI Taxonomy" id="1676925"/>
    <lineage>
        <taxon>Eukaryota</taxon>
        <taxon>Metazoa</taxon>
        <taxon>Chordata</taxon>
        <taxon>Craniata</taxon>
        <taxon>Vertebrata</taxon>
        <taxon>Euteleostomi</taxon>
        <taxon>Actinopterygii</taxon>
        <taxon>Neopterygii</taxon>
        <taxon>Teleostei</taxon>
        <taxon>Osteoglossocephala</taxon>
        <taxon>Osteoglossomorpha</taxon>
        <taxon>Osteoglossiformes</taxon>
        <taxon>Mormyridae</taxon>
        <taxon>Paramormyrops</taxon>
    </lineage>
</organism>
<dbReference type="GO" id="GO:0008017">
    <property type="term" value="F:microtubule binding"/>
    <property type="evidence" value="ECO:0007669"/>
    <property type="project" value="TreeGrafter"/>
</dbReference>
<dbReference type="Proteomes" id="UP000261540">
    <property type="component" value="Unplaced"/>
</dbReference>
<name>A0A3B3S7F7_9TELE</name>
<feature type="signal peptide" evidence="1">
    <location>
        <begin position="1"/>
        <end position="34"/>
    </location>
</feature>
<evidence type="ECO:0000256" key="1">
    <source>
        <dbReference type="SAM" id="SignalP"/>
    </source>
</evidence>
<dbReference type="AlphaFoldDB" id="A0A3B3S7F7"/>
<dbReference type="GO" id="GO:0031122">
    <property type="term" value="P:cytoplasmic microtubule organization"/>
    <property type="evidence" value="ECO:0007669"/>
    <property type="project" value="TreeGrafter"/>
</dbReference>
<feature type="chain" id="PRO_5017308560" evidence="1">
    <location>
        <begin position="35"/>
        <end position="158"/>
    </location>
</feature>
<proteinExistence type="predicted"/>
<protein>
    <submittedName>
        <fullName evidence="2">Uncharacterized protein</fullName>
    </submittedName>
</protein>
<dbReference type="PANTHER" id="PTHR18947:SF35">
    <property type="entry name" value="COILED-COIL DOMAIN-CONTAINING PROTEIN 88B"/>
    <property type="match status" value="1"/>
</dbReference>
<reference evidence="2" key="2">
    <citation type="submission" date="2025-09" db="UniProtKB">
        <authorList>
            <consortium name="Ensembl"/>
        </authorList>
    </citation>
    <scope>IDENTIFICATION</scope>
</reference>
<dbReference type="GeneTree" id="ENSGT00940000165784"/>
<dbReference type="GO" id="GO:0051959">
    <property type="term" value="F:dynein light intermediate chain binding"/>
    <property type="evidence" value="ECO:0007669"/>
    <property type="project" value="TreeGrafter"/>
</dbReference>
<dbReference type="Gene3D" id="1.10.418.10">
    <property type="entry name" value="Calponin-like domain"/>
    <property type="match status" value="1"/>
</dbReference>
<evidence type="ECO:0000313" key="2">
    <source>
        <dbReference type="Ensembl" id="ENSPKIP00000026115.1"/>
    </source>
</evidence>
<reference evidence="2" key="1">
    <citation type="submission" date="2025-08" db="UniProtKB">
        <authorList>
            <consortium name="Ensembl"/>
        </authorList>
    </citation>
    <scope>IDENTIFICATION</scope>
</reference>
<dbReference type="GO" id="GO:0005737">
    <property type="term" value="C:cytoplasm"/>
    <property type="evidence" value="ECO:0007669"/>
    <property type="project" value="TreeGrafter"/>
</dbReference>
<dbReference type="PANTHER" id="PTHR18947">
    <property type="entry name" value="HOOK PROTEINS"/>
    <property type="match status" value="1"/>
</dbReference>
<dbReference type="GO" id="GO:0030705">
    <property type="term" value="P:cytoskeleton-dependent intracellular transport"/>
    <property type="evidence" value="ECO:0007669"/>
    <property type="project" value="TreeGrafter"/>
</dbReference>
<dbReference type="Ensembl" id="ENSPKIT00000006864.1">
    <property type="protein sequence ID" value="ENSPKIP00000026115.1"/>
    <property type="gene ID" value="ENSPKIG00000008727.1"/>
</dbReference>
<dbReference type="GO" id="GO:0005813">
    <property type="term" value="C:centrosome"/>
    <property type="evidence" value="ECO:0007669"/>
    <property type="project" value="TreeGrafter"/>
</dbReference>
<keyword evidence="3" id="KW-1185">Reference proteome</keyword>
<dbReference type="InterPro" id="IPR036872">
    <property type="entry name" value="CH_dom_sf"/>
</dbReference>
<evidence type="ECO:0000313" key="3">
    <source>
        <dbReference type="Proteomes" id="UP000261540"/>
    </source>
</evidence>
<dbReference type="SUPFAM" id="SSF116907">
    <property type="entry name" value="Hook domain"/>
    <property type="match status" value="1"/>
</dbReference>
<accession>A0A3B3S7F7</accession>